<keyword evidence="6 12" id="KW-0067">ATP-binding</keyword>
<dbReference type="InterPro" id="IPR027417">
    <property type="entry name" value="P-loop_NTPase"/>
</dbReference>
<comment type="subcellular location">
    <subcellularLocation>
        <location evidence="1">Cell membrane</location>
        <topology evidence="1">Peripheral membrane protein</topology>
    </subcellularLocation>
</comment>
<dbReference type="SUPFAM" id="SSF52540">
    <property type="entry name" value="P-loop containing nucleoside triphosphate hydrolases"/>
    <property type="match status" value="1"/>
</dbReference>
<dbReference type="RefSeq" id="WP_155609545.1">
    <property type="nucleotide sequence ID" value="NZ_WNZW01000001.1"/>
</dbReference>
<dbReference type="FunFam" id="3.40.50.300:FF:000032">
    <property type="entry name" value="Export ABC transporter ATP-binding protein"/>
    <property type="match status" value="1"/>
</dbReference>
<comment type="caution">
    <text evidence="12">The sequence shown here is derived from an EMBL/GenBank/DDBJ whole genome shotgun (WGS) entry which is preliminary data.</text>
</comment>
<evidence type="ECO:0000259" key="11">
    <source>
        <dbReference type="PROSITE" id="PS50893"/>
    </source>
</evidence>
<dbReference type="CDD" id="cd03255">
    <property type="entry name" value="ABC_MJ0796_LolCDE_FtsE"/>
    <property type="match status" value="1"/>
</dbReference>
<evidence type="ECO:0000256" key="1">
    <source>
        <dbReference type="ARBA" id="ARBA00004202"/>
    </source>
</evidence>
<dbReference type="InterPro" id="IPR015854">
    <property type="entry name" value="ABC_transpr_LolD-like"/>
</dbReference>
<dbReference type="GO" id="GO:0005886">
    <property type="term" value="C:plasma membrane"/>
    <property type="evidence" value="ECO:0007669"/>
    <property type="project" value="UniProtKB-SubCell"/>
</dbReference>
<dbReference type="Gene3D" id="3.40.50.300">
    <property type="entry name" value="P-loop containing nucleotide triphosphate hydrolases"/>
    <property type="match status" value="1"/>
</dbReference>
<dbReference type="InterPro" id="IPR017871">
    <property type="entry name" value="ABC_transporter-like_CS"/>
</dbReference>
<keyword evidence="7" id="KW-0472">Membrane</keyword>
<dbReference type="GO" id="GO:0005524">
    <property type="term" value="F:ATP binding"/>
    <property type="evidence" value="ECO:0007669"/>
    <property type="project" value="UniProtKB-KW"/>
</dbReference>
<dbReference type="Proteomes" id="UP000447876">
    <property type="component" value="Unassembled WGS sequence"/>
</dbReference>
<keyword evidence="5" id="KW-0547">Nucleotide-binding</keyword>
<dbReference type="PROSITE" id="PS00211">
    <property type="entry name" value="ABC_TRANSPORTER_1"/>
    <property type="match status" value="1"/>
</dbReference>
<dbReference type="GO" id="GO:0098796">
    <property type="term" value="C:membrane protein complex"/>
    <property type="evidence" value="ECO:0007669"/>
    <property type="project" value="UniProtKB-ARBA"/>
</dbReference>
<keyword evidence="3" id="KW-0813">Transport</keyword>
<dbReference type="PANTHER" id="PTHR24220">
    <property type="entry name" value="IMPORT ATP-BINDING PROTEIN"/>
    <property type="match status" value="1"/>
</dbReference>
<keyword evidence="4" id="KW-1003">Cell membrane</keyword>
<sequence>MNNKLLMENITKVYGDGETTVKVLKEVSLAVKAEEFVAVVGPSGAGKSTFLSIAGALLSPTSGRISLGGEDITKLTPPELNQVRLDKIGFVFQSSNLIPYLTVMDQLLLVAKLARTPRKMAEAKAKELLQRLGLAHRRNHYPDSLSGGERQRVAIARAWMNDPEIILADEPTASLDSGRGRDVVQMLADEVKLHGKAAVMVTHDQRMLDLCDRVVQIEDGKLFE</sequence>
<dbReference type="GO" id="GO:0016887">
    <property type="term" value="F:ATP hydrolysis activity"/>
    <property type="evidence" value="ECO:0007669"/>
    <property type="project" value="InterPro"/>
</dbReference>
<dbReference type="InterPro" id="IPR017911">
    <property type="entry name" value="MacB-like_ATP-bd"/>
</dbReference>
<evidence type="ECO:0000313" key="12">
    <source>
        <dbReference type="EMBL" id="MUG44135.1"/>
    </source>
</evidence>
<dbReference type="Pfam" id="PF00005">
    <property type="entry name" value="ABC_tran"/>
    <property type="match status" value="1"/>
</dbReference>
<dbReference type="GO" id="GO:0022857">
    <property type="term" value="F:transmembrane transporter activity"/>
    <property type="evidence" value="ECO:0007669"/>
    <property type="project" value="TreeGrafter"/>
</dbReference>
<gene>
    <name evidence="12" type="ORF">GNP95_03845</name>
</gene>
<dbReference type="InterPro" id="IPR003439">
    <property type="entry name" value="ABC_transporter-like_ATP-bd"/>
</dbReference>
<dbReference type="AlphaFoldDB" id="A0A7X2YYF7"/>
<evidence type="ECO:0000256" key="7">
    <source>
        <dbReference type="ARBA" id="ARBA00023136"/>
    </source>
</evidence>
<evidence type="ECO:0000256" key="2">
    <source>
        <dbReference type="ARBA" id="ARBA00011131"/>
    </source>
</evidence>
<reference evidence="12 13" key="1">
    <citation type="submission" date="2019-11" db="EMBL/GenBank/DDBJ databases">
        <title>Draft genome sequences of five Paenibacillus species of dairy origin.</title>
        <authorList>
            <person name="Olajide A.M."/>
            <person name="Chen S."/>
            <person name="Lapointe G."/>
        </authorList>
    </citation>
    <scope>NUCLEOTIDE SEQUENCE [LARGE SCALE GENOMIC DNA]</scope>
    <source>
        <strain evidence="12 13">12CR55</strain>
    </source>
</reference>
<dbReference type="PANTHER" id="PTHR24220:SF666">
    <property type="entry name" value="HEMIN IMPORT ATP-BINDING PROTEIN HRTA-RELATED"/>
    <property type="match status" value="1"/>
</dbReference>
<feature type="domain" description="ABC transporter" evidence="11">
    <location>
        <begin position="5"/>
        <end position="224"/>
    </location>
</feature>
<evidence type="ECO:0000256" key="8">
    <source>
        <dbReference type="ARBA" id="ARBA00024359"/>
    </source>
</evidence>
<comment type="similarity">
    <text evidence="8">Belongs to the ABC transporter superfamily. HrtA family.</text>
</comment>
<name>A0A7X2YYF7_9BACL</name>
<dbReference type="EMBL" id="WNZW01000001">
    <property type="protein sequence ID" value="MUG44135.1"/>
    <property type="molecule type" value="Genomic_DNA"/>
</dbReference>
<dbReference type="PROSITE" id="PS50893">
    <property type="entry name" value="ABC_TRANSPORTER_2"/>
    <property type="match status" value="1"/>
</dbReference>
<dbReference type="OrthoDB" id="9791546at2"/>
<comment type="function">
    <text evidence="10">Part of the ABC transporter complex hrt involved in hemin import. Responsible for energy coupling to the transport system.</text>
</comment>
<evidence type="ECO:0000256" key="9">
    <source>
        <dbReference type="ARBA" id="ARBA00024432"/>
    </source>
</evidence>
<evidence type="ECO:0000256" key="4">
    <source>
        <dbReference type="ARBA" id="ARBA00022475"/>
    </source>
</evidence>
<protein>
    <recommendedName>
        <fullName evidence="9">Putative hemin import ATP-binding protein HrtA</fullName>
    </recommendedName>
</protein>
<proteinExistence type="inferred from homology"/>
<organism evidence="12 13">
    <name type="scientific">Paenibacillus woosongensis</name>
    <dbReference type="NCBI Taxonomy" id="307580"/>
    <lineage>
        <taxon>Bacteria</taxon>
        <taxon>Bacillati</taxon>
        <taxon>Bacillota</taxon>
        <taxon>Bacilli</taxon>
        <taxon>Bacillales</taxon>
        <taxon>Paenibacillaceae</taxon>
        <taxon>Paenibacillus</taxon>
    </lineage>
</organism>
<evidence type="ECO:0000256" key="10">
    <source>
        <dbReference type="ARBA" id="ARBA00024721"/>
    </source>
</evidence>
<evidence type="ECO:0000256" key="6">
    <source>
        <dbReference type="ARBA" id="ARBA00022840"/>
    </source>
</evidence>
<dbReference type="InterPro" id="IPR003593">
    <property type="entry name" value="AAA+_ATPase"/>
</dbReference>
<accession>A0A7X2YYF7</accession>
<comment type="subunit">
    <text evidence="2">The complex is composed of two ATP-binding proteins (HrtA), two transmembrane proteins (HrtB) and a solute-binding protein.</text>
</comment>
<evidence type="ECO:0000256" key="5">
    <source>
        <dbReference type="ARBA" id="ARBA00022741"/>
    </source>
</evidence>
<evidence type="ECO:0000313" key="13">
    <source>
        <dbReference type="Proteomes" id="UP000447876"/>
    </source>
</evidence>
<dbReference type="SMART" id="SM00382">
    <property type="entry name" value="AAA"/>
    <property type="match status" value="1"/>
</dbReference>
<evidence type="ECO:0000256" key="3">
    <source>
        <dbReference type="ARBA" id="ARBA00022448"/>
    </source>
</evidence>